<dbReference type="Pfam" id="PF13403">
    <property type="entry name" value="Hint_2"/>
    <property type="match status" value="1"/>
</dbReference>
<feature type="domain" description="Hedgehog/Intein (Hint)" evidence="1">
    <location>
        <begin position="126"/>
        <end position="273"/>
    </location>
</feature>
<organism evidence="2 3">
    <name type="scientific">Halocynthiibacter halioticoli</name>
    <dbReference type="NCBI Taxonomy" id="2986804"/>
    <lineage>
        <taxon>Bacteria</taxon>
        <taxon>Pseudomonadati</taxon>
        <taxon>Pseudomonadota</taxon>
        <taxon>Alphaproteobacteria</taxon>
        <taxon>Rhodobacterales</taxon>
        <taxon>Paracoccaceae</taxon>
        <taxon>Halocynthiibacter</taxon>
    </lineage>
</organism>
<evidence type="ECO:0000313" key="2">
    <source>
        <dbReference type="EMBL" id="MCV6825120.1"/>
    </source>
</evidence>
<reference evidence="2" key="1">
    <citation type="submission" date="2022-10" db="EMBL/GenBank/DDBJ databases">
        <authorList>
            <person name="Yue Y."/>
        </authorList>
    </citation>
    <scope>NUCLEOTIDE SEQUENCE</scope>
    <source>
        <strain evidence="2">Z654</strain>
    </source>
</reference>
<dbReference type="SUPFAM" id="SSF51294">
    <property type="entry name" value="Hedgehog/intein (Hint) domain"/>
    <property type="match status" value="1"/>
</dbReference>
<evidence type="ECO:0000259" key="1">
    <source>
        <dbReference type="Pfam" id="PF13403"/>
    </source>
</evidence>
<proteinExistence type="predicted"/>
<comment type="caution">
    <text evidence="2">The sequence shown here is derived from an EMBL/GenBank/DDBJ whole genome shotgun (WGS) entry which is preliminary data.</text>
</comment>
<dbReference type="InterPro" id="IPR028992">
    <property type="entry name" value="Hedgehog/Intein_dom"/>
</dbReference>
<keyword evidence="3" id="KW-1185">Reference proteome</keyword>
<dbReference type="AlphaFoldDB" id="A0AAE3LUP4"/>
<dbReference type="RefSeq" id="WP_263953948.1">
    <property type="nucleotide sequence ID" value="NZ_JAOYFC010000002.1"/>
</dbReference>
<evidence type="ECO:0000313" key="3">
    <source>
        <dbReference type="Proteomes" id="UP001208041"/>
    </source>
</evidence>
<sequence length="332" mass="35460">MGYNITEVSGNAVGSGLGSVAEWTFDVQKSDLLVTGDFDLDADGLGSGGAESDEYFVSDLSTTAYGTPTIDANGILTFDFSAHTAAIVANGGAVITFTVTGYSYNDPNDPDDDEFDADLVTINIAICVQRGTEIQTQNGLTLVEDLEVGDLVQTVDSGLKPVKWIGSRTLNGTDLEHLPELRPIRISAGALGNNTPTSDLLVSPQHRVLLSSSKAELFFGESEILVSAKSLVNDTDIRVASDIDDVEYFHVLFDRHEIMLTNGAATESFFPGDYVLDTLNAGTVAELEALFPELMQNPEGFGPPARLPLKGFEGSLLREIEQIDVKKAASQS</sequence>
<dbReference type="InterPro" id="IPR036844">
    <property type="entry name" value="Hint_dom_sf"/>
</dbReference>
<name>A0AAE3LUP4_9RHOB</name>
<dbReference type="EMBL" id="JAOYFC010000002">
    <property type="protein sequence ID" value="MCV6825120.1"/>
    <property type="molecule type" value="Genomic_DNA"/>
</dbReference>
<dbReference type="Gene3D" id="2.170.16.10">
    <property type="entry name" value="Hedgehog/Intein (Hint) domain"/>
    <property type="match status" value="1"/>
</dbReference>
<dbReference type="Proteomes" id="UP001208041">
    <property type="component" value="Unassembled WGS sequence"/>
</dbReference>
<gene>
    <name evidence="2" type="ORF">OH136_11195</name>
</gene>
<accession>A0AAE3LUP4</accession>
<protein>
    <submittedName>
        <fullName evidence="2">Hint domain-containing protein</fullName>
    </submittedName>
</protein>